<organism evidence="2 3">
    <name type="scientific">Tanacetum coccineum</name>
    <dbReference type="NCBI Taxonomy" id="301880"/>
    <lineage>
        <taxon>Eukaryota</taxon>
        <taxon>Viridiplantae</taxon>
        <taxon>Streptophyta</taxon>
        <taxon>Embryophyta</taxon>
        <taxon>Tracheophyta</taxon>
        <taxon>Spermatophyta</taxon>
        <taxon>Magnoliopsida</taxon>
        <taxon>eudicotyledons</taxon>
        <taxon>Gunneridae</taxon>
        <taxon>Pentapetalae</taxon>
        <taxon>asterids</taxon>
        <taxon>campanulids</taxon>
        <taxon>Asterales</taxon>
        <taxon>Asteraceae</taxon>
        <taxon>Asteroideae</taxon>
        <taxon>Anthemideae</taxon>
        <taxon>Anthemidinae</taxon>
        <taxon>Tanacetum</taxon>
    </lineage>
</organism>
<dbReference type="EMBL" id="BQNB010020949">
    <property type="protein sequence ID" value="GJU01287.1"/>
    <property type="molecule type" value="Genomic_DNA"/>
</dbReference>
<reference evidence="2" key="1">
    <citation type="journal article" date="2022" name="Int. J. Mol. Sci.">
        <title>Draft Genome of Tanacetum Coccineum: Genomic Comparison of Closely Related Tanacetum-Family Plants.</title>
        <authorList>
            <person name="Yamashiro T."/>
            <person name="Shiraishi A."/>
            <person name="Nakayama K."/>
            <person name="Satake H."/>
        </authorList>
    </citation>
    <scope>NUCLEOTIDE SEQUENCE</scope>
</reference>
<keyword evidence="2" id="KW-0548">Nucleotidyltransferase</keyword>
<reference evidence="2" key="2">
    <citation type="submission" date="2022-01" db="EMBL/GenBank/DDBJ databases">
        <authorList>
            <person name="Yamashiro T."/>
            <person name="Shiraishi A."/>
            <person name="Satake H."/>
            <person name="Nakayama K."/>
        </authorList>
    </citation>
    <scope>NUCLEOTIDE SEQUENCE</scope>
</reference>
<accession>A0ABQ5IM83</accession>
<gene>
    <name evidence="2" type="ORF">Tco_1111625</name>
</gene>
<sequence length="382" mass="43562">MEADDQAIQTILMGIPEDFYAVVDSCEAAKEILLRVQEMMKGDLDEIEEVNANYILMANLQQASTSGTQTDKAPVYESDGSTKVHHSEICYDNDIFNMFTQKEYVEQSKGTVEQNPSIVEEIRTLYDSLDNNLAIEVEQPFIEEVFAITPKIKILREKFKTPPDSPPVIVIDSDDQHIWLSTRTVAPTPCSTIVQLLISDNFHIKEEAVKLRTFPFSLSGEAKTWLNELNEGTITSWNELREAFISQYFSPAKFKRLLNEIHSFHELDNETLVDAWLRMKRMLRTCYEHGLTKGMVIQIFYHGLDGPIQGILDARGIFLYNTPNKAFKILEDKVLLKIDFSDGSQNPRPKLLFPPVEATSIHVTPFWLIISKLSPKKSIPKS</sequence>
<name>A0ABQ5IM83_9ASTR</name>
<keyword evidence="3" id="KW-1185">Reference proteome</keyword>
<evidence type="ECO:0000313" key="3">
    <source>
        <dbReference type="Proteomes" id="UP001151760"/>
    </source>
</evidence>
<dbReference type="InterPro" id="IPR005162">
    <property type="entry name" value="Retrotrans_gag_dom"/>
</dbReference>
<feature type="domain" description="Retrotransposon gag" evidence="1">
    <location>
        <begin position="213"/>
        <end position="305"/>
    </location>
</feature>
<evidence type="ECO:0000259" key="1">
    <source>
        <dbReference type="Pfam" id="PF03732"/>
    </source>
</evidence>
<dbReference type="GO" id="GO:0003964">
    <property type="term" value="F:RNA-directed DNA polymerase activity"/>
    <property type="evidence" value="ECO:0007669"/>
    <property type="project" value="UniProtKB-KW"/>
</dbReference>
<keyword evidence="2" id="KW-0695">RNA-directed DNA polymerase</keyword>
<protein>
    <submittedName>
        <fullName evidence="2">Reverse transcriptase domain-containing protein</fullName>
    </submittedName>
</protein>
<dbReference type="Pfam" id="PF03732">
    <property type="entry name" value="Retrotrans_gag"/>
    <property type="match status" value="1"/>
</dbReference>
<evidence type="ECO:0000313" key="2">
    <source>
        <dbReference type="EMBL" id="GJU01287.1"/>
    </source>
</evidence>
<proteinExistence type="predicted"/>
<comment type="caution">
    <text evidence="2">The sequence shown here is derived from an EMBL/GenBank/DDBJ whole genome shotgun (WGS) entry which is preliminary data.</text>
</comment>
<keyword evidence="2" id="KW-0808">Transferase</keyword>
<dbReference type="PANTHER" id="PTHR33223:SF11">
    <property type="entry name" value="ELEMENT PROTEIN, PUTATIVE-RELATED"/>
    <property type="match status" value="1"/>
</dbReference>
<dbReference type="Proteomes" id="UP001151760">
    <property type="component" value="Unassembled WGS sequence"/>
</dbReference>
<dbReference type="PANTHER" id="PTHR33223">
    <property type="entry name" value="CCHC-TYPE DOMAIN-CONTAINING PROTEIN"/>
    <property type="match status" value="1"/>
</dbReference>